<proteinExistence type="predicted"/>
<evidence type="ECO:0000313" key="1">
    <source>
        <dbReference type="EnsemblMetazoa" id="AMEM012545-PA"/>
    </source>
</evidence>
<organism evidence="1 2">
    <name type="scientific">Anopheles merus</name>
    <name type="common">Mosquito</name>
    <dbReference type="NCBI Taxonomy" id="30066"/>
    <lineage>
        <taxon>Eukaryota</taxon>
        <taxon>Metazoa</taxon>
        <taxon>Ecdysozoa</taxon>
        <taxon>Arthropoda</taxon>
        <taxon>Hexapoda</taxon>
        <taxon>Insecta</taxon>
        <taxon>Pterygota</taxon>
        <taxon>Neoptera</taxon>
        <taxon>Endopterygota</taxon>
        <taxon>Diptera</taxon>
        <taxon>Nematocera</taxon>
        <taxon>Culicoidea</taxon>
        <taxon>Culicidae</taxon>
        <taxon>Anophelinae</taxon>
        <taxon>Anopheles</taxon>
    </lineage>
</organism>
<sequence length="231" mass="25577">MDDAGYAPRPRRHRKLGCRIDVEASERGHRMPYHTVHLHDVSIDRAALHRLERFPAAQHHTHYVRIEYLAQRIGIARCEQIDSTSRNASIVDQHINTTVMLLDLVKSGHYIFFPRYITPDRVQPLGGLFGELLAQFLHPFDTPCQTDHDHARVGERFHYGRTNTGAGTGNDGHPASPTIHFGMLSWICTRGGVPSTYSTASAMSSGSRQGSSAKTVLGGISVLTSPGLMLC</sequence>
<accession>A0A182VCC0</accession>
<protein>
    <submittedName>
        <fullName evidence="1">Uncharacterized protein</fullName>
    </submittedName>
</protein>
<dbReference type="Proteomes" id="UP000075903">
    <property type="component" value="Unassembled WGS sequence"/>
</dbReference>
<keyword evidence="2" id="KW-1185">Reference proteome</keyword>
<evidence type="ECO:0000313" key="2">
    <source>
        <dbReference type="Proteomes" id="UP000075903"/>
    </source>
</evidence>
<dbReference type="VEuPathDB" id="VectorBase:AMEM012545"/>
<name>A0A182VCC0_ANOME</name>
<dbReference type="EnsemblMetazoa" id="AMEM012545-RA">
    <property type="protein sequence ID" value="AMEM012545-PA"/>
    <property type="gene ID" value="AMEM012545"/>
</dbReference>
<reference evidence="1" key="1">
    <citation type="submission" date="2020-05" db="UniProtKB">
        <authorList>
            <consortium name="EnsemblMetazoa"/>
        </authorList>
    </citation>
    <scope>IDENTIFICATION</scope>
    <source>
        <strain evidence="1">MAF</strain>
    </source>
</reference>
<dbReference type="AlphaFoldDB" id="A0A182VCC0"/>